<keyword evidence="1 4" id="KW-0378">Hydrolase</keyword>
<dbReference type="PROSITE" id="PS50122">
    <property type="entry name" value="CHEB"/>
    <property type="match status" value="1"/>
</dbReference>
<dbReference type="InterPro" id="IPR000673">
    <property type="entry name" value="Sig_transdc_resp-reg_Me-estase"/>
</dbReference>
<feature type="domain" description="CheB-type methylesterase" evidence="5">
    <location>
        <begin position="1"/>
        <end position="188"/>
    </location>
</feature>
<dbReference type="GO" id="GO:0006935">
    <property type="term" value="P:chemotaxis"/>
    <property type="evidence" value="ECO:0007669"/>
    <property type="project" value="UniProtKB-UniRule"/>
</dbReference>
<evidence type="ECO:0000313" key="6">
    <source>
        <dbReference type="EMBL" id="CAB4047454.1"/>
    </source>
</evidence>
<dbReference type="InterPro" id="IPR011247">
    <property type="entry name" value="Chemotax_prot-Glu_Me-esterase"/>
</dbReference>
<organism evidence="6 7">
    <name type="scientific">Paraburkholderia phenoliruptrix</name>
    <dbReference type="NCBI Taxonomy" id="252970"/>
    <lineage>
        <taxon>Bacteria</taxon>
        <taxon>Pseudomonadati</taxon>
        <taxon>Pseudomonadota</taxon>
        <taxon>Betaproteobacteria</taxon>
        <taxon>Burkholderiales</taxon>
        <taxon>Burkholderiaceae</taxon>
        <taxon>Paraburkholderia</taxon>
    </lineage>
</organism>
<evidence type="ECO:0000256" key="4">
    <source>
        <dbReference type="PROSITE-ProRule" id="PRU00050"/>
    </source>
</evidence>
<dbReference type="Proteomes" id="UP000494102">
    <property type="component" value="Unassembled WGS sequence"/>
</dbReference>
<feature type="active site" evidence="4">
    <location>
        <position position="39"/>
    </location>
</feature>
<accession>A0A6J5K369</accession>
<dbReference type="InterPro" id="IPR035909">
    <property type="entry name" value="CheB_C"/>
</dbReference>
<evidence type="ECO:0000256" key="3">
    <source>
        <dbReference type="ARBA" id="ARBA00048267"/>
    </source>
</evidence>
<keyword evidence="4" id="KW-0145">Chemotaxis</keyword>
<evidence type="ECO:0000313" key="7">
    <source>
        <dbReference type="Proteomes" id="UP000494102"/>
    </source>
</evidence>
<gene>
    <name evidence="6" type="primary">cheB_1</name>
    <name evidence="6" type="ORF">LMG9964_01086</name>
</gene>
<dbReference type="GO" id="GO:0008984">
    <property type="term" value="F:protein-glutamate methylesterase activity"/>
    <property type="evidence" value="ECO:0007669"/>
    <property type="project" value="UniProtKB-EC"/>
</dbReference>
<reference evidence="6 7" key="1">
    <citation type="submission" date="2020-04" db="EMBL/GenBank/DDBJ databases">
        <authorList>
            <person name="De Canck E."/>
        </authorList>
    </citation>
    <scope>NUCLEOTIDE SEQUENCE [LARGE SCALE GENOMIC DNA]</scope>
    <source>
        <strain evidence="6 7">LMG 9964</strain>
    </source>
</reference>
<feature type="active site" evidence="4">
    <location>
        <position position="12"/>
    </location>
</feature>
<dbReference type="Gene3D" id="3.40.50.180">
    <property type="entry name" value="Methylesterase CheB, C-terminal domain"/>
    <property type="match status" value="1"/>
</dbReference>
<dbReference type="GeneID" id="27799797"/>
<dbReference type="RefSeq" id="WP_014972437.1">
    <property type="nucleotide sequence ID" value="NZ_CADILN010000001.1"/>
</dbReference>
<comment type="catalytic activity">
    <reaction evidence="3">
        <text>[protein]-L-glutamate 5-O-methyl ester + H2O = L-glutamyl-[protein] + methanol + H(+)</text>
        <dbReference type="Rhea" id="RHEA:23236"/>
        <dbReference type="Rhea" id="RHEA-COMP:10208"/>
        <dbReference type="Rhea" id="RHEA-COMP:10311"/>
        <dbReference type="ChEBI" id="CHEBI:15377"/>
        <dbReference type="ChEBI" id="CHEBI:15378"/>
        <dbReference type="ChEBI" id="CHEBI:17790"/>
        <dbReference type="ChEBI" id="CHEBI:29973"/>
        <dbReference type="ChEBI" id="CHEBI:82795"/>
        <dbReference type="EC" id="3.1.1.61"/>
    </reaction>
</comment>
<dbReference type="Pfam" id="PF01339">
    <property type="entry name" value="CheB_methylest"/>
    <property type="match status" value="1"/>
</dbReference>
<dbReference type="GO" id="GO:0000156">
    <property type="term" value="F:phosphorelay response regulator activity"/>
    <property type="evidence" value="ECO:0007669"/>
    <property type="project" value="InterPro"/>
</dbReference>
<sequence>MAHRDIVVIGASRGALPVLRKLVAGLASDLDASVCIVLHIGRHHSILPELLSRAGPLKASHPQQGERMQRGRIYIAPPDRHMVVRDGQFRLLDTAAENFARPAADPLFRSAAAEYRKRVVGVVLSGDLDDGAAGLAAIRARGGYAVVQRPDDSEAPSMPRSALAAAGADAVASLDDLPQVLHAAVQGAAPREEHPMTNRPDLDREAQLGESLTVLPEQLDEIGERSALTCPSCNGVLWRMYDERPLRYRCHTGHAFSSLTLEEATEQSAEDAVWGAIRAVHERIIFARERQRWAERAGNDVEKAVEQARIDENEKLAEILRSATRVQEP</sequence>
<protein>
    <recommendedName>
        <fullName evidence="2">protein-glutamate methylesterase</fullName>
        <ecNumber evidence="2">3.1.1.61</ecNumber>
    </recommendedName>
</protein>
<dbReference type="SUPFAM" id="SSF52738">
    <property type="entry name" value="Methylesterase CheB, C-terminal domain"/>
    <property type="match status" value="1"/>
</dbReference>
<evidence type="ECO:0000259" key="5">
    <source>
        <dbReference type="PROSITE" id="PS50122"/>
    </source>
</evidence>
<dbReference type="EMBL" id="CADILN010000001">
    <property type="protein sequence ID" value="CAB4047454.1"/>
    <property type="molecule type" value="Genomic_DNA"/>
</dbReference>
<dbReference type="CDD" id="cd16433">
    <property type="entry name" value="CheB"/>
    <property type="match status" value="1"/>
</dbReference>
<evidence type="ECO:0000256" key="2">
    <source>
        <dbReference type="ARBA" id="ARBA00039140"/>
    </source>
</evidence>
<name>A0A6J5K369_9BURK</name>
<dbReference type="EC" id="3.1.1.61" evidence="2"/>
<dbReference type="AlphaFoldDB" id="A0A6J5K369"/>
<dbReference type="PANTHER" id="PTHR42872:SF6">
    <property type="entry name" value="PROTEIN-GLUTAMATE METHYLESTERASE_PROTEIN-GLUTAMINE GLUTAMINASE"/>
    <property type="match status" value="1"/>
</dbReference>
<evidence type="ECO:0000256" key="1">
    <source>
        <dbReference type="ARBA" id="ARBA00022801"/>
    </source>
</evidence>
<feature type="active site" evidence="4">
    <location>
        <position position="130"/>
    </location>
</feature>
<proteinExistence type="predicted"/>
<dbReference type="PIRSF" id="PIRSF036461">
    <property type="entry name" value="Chmtx_methlestr"/>
    <property type="match status" value="1"/>
</dbReference>
<dbReference type="GO" id="GO:0005737">
    <property type="term" value="C:cytoplasm"/>
    <property type="evidence" value="ECO:0007669"/>
    <property type="project" value="InterPro"/>
</dbReference>
<dbReference type="PANTHER" id="PTHR42872">
    <property type="entry name" value="PROTEIN-GLUTAMATE METHYLESTERASE/PROTEIN-GLUTAMINE GLUTAMINASE"/>
    <property type="match status" value="1"/>
</dbReference>